<dbReference type="Proteomes" id="UP000184330">
    <property type="component" value="Unassembled WGS sequence"/>
</dbReference>
<keyword evidence="1" id="KW-0472">Membrane</keyword>
<feature type="transmembrane region" description="Helical" evidence="1">
    <location>
        <begin position="272"/>
        <end position="289"/>
    </location>
</feature>
<name>A0A1L7XE28_9HELO</name>
<accession>A0A1L7XE28</accession>
<sequence>MSSTPPSSTGIQIKPTKEEIKKQPWKYTGYRGYSSWVASSDTFFHVRKFATLNARVILQLQDDICVLEEKLQILDEIYSSKESGIINNGSFRDDKQMERVETMNDLKQKLLEYNSFINSHTPLRARPAVPKEDSNNSYAWHYNNHGAILDEEQAYLTHEDDLMAIRPQEKGSLRRFIGRFALARRHGFFRRNPDGTENFQDPETHYLARLDRIDKLVSGIILLAGLLMLVVPLWILEFVTDEVVRLGVITTFVVLFLVVVVTISGAKPYESLAATAAYAAVLIVFLALGKPGP</sequence>
<evidence type="ECO:0000313" key="4">
    <source>
        <dbReference type="Proteomes" id="UP000184330"/>
    </source>
</evidence>
<keyword evidence="4" id="KW-1185">Reference proteome</keyword>
<evidence type="ECO:0000313" key="3">
    <source>
        <dbReference type="EMBL" id="CZR63284.1"/>
    </source>
</evidence>
<dbReference type="PANTHER" id="PTHR34502:SF4">
    <property type="entry name" value="DUF6594 DOMAIN-CONTAINING PROTEIN"/>
    <property type="match status" value="1"/>
</dbReference>
<keyword evidence="1" id="KW-1133">Transmembrane helix</keyword>
<evidence type="ECO:0000256" key="1">
    <source>
        <dbReference type="SAM" id="Phobius"/>
    </source>
</evidence>
<feature type="transmembrane region" description="Helical" evidence="1">
    <location>
        <begin position="243"/>
        <end position="266"/>
    </location>
</feature>
<proteinExistence type="predicted"/>
<protein>
    <recommendedName>
        <fullName evidence="2">DUF6594 domain-containing protein</fullName>
    </recommendedName>
</protein>
<dbReference type="PANTHER" id="PTHR34502">
    <property type="entry name" value="DUF6594 DOMAIN-CONTAINING PROTEIN-RELATED"/>
    <property type="match status" value="1"/>
</dbReference>
<organism evidence="3 4">
    <name type="scientific">Phialocephala subalpina</name>
    <dbReference type="NCBI Taxonomy" id="576137"/>
    <lineage>
        <taxon>Eukaryota</taxon>
        <taxon>Fungi</taxon>
        <taxon>Dikarya</taxon>
        <taxon>Ascomycota</taxon>
        <taxon>Pezizomycotina</taxon>
        <taxon>Leotiomycetes</taxon>
        <taxon>Helotiales</taxon>
        <taxon>Mollisiaceae</taxon>
        <taxon>Phialocephala</taxon>
        <taxon>Phialocephala fortinii species complex</taxon>
    </lineage>
</organism>
<feature type="transmembrane region" description="Helical" evidence="1">
    <location>
        <begin position="216"/>
        <end position="236"/>
    </location>
</feature>
<dbReference type="InterPro" id="IPR046529">
    <property type="entry name" value="DUF6594"/>
</dbReference>
<feature type="domain" description="DUF6594" evidence="2">
    <location>
        <begin position="30"/>
        <end position="282"/>
    </location>
</feature>
<dbReference type="OrthoDB" id="5416037at2759"/>
<gene>
    <name evidence="3" type="ORF">PAC_13181</name>
</gene>
<dbReference type="Pfam" id="PF20237">
    <property type="entry name" value="DUF6594"/>
    <property type="match status" value="1"/>
</dbReference>
<dbReference type="AlphaFoldDB" id="A0A1L7XE28"/>
<reference evidence="3 4" key="1">
    <citation type="submission" date="2016-03" db="EMBL/GenBank/DDBJ databases">
        <authorList>
            <person name="Ploux O."/>
        </authorList>
    </citation>
    <scope>NUCLEOTIDE SEQUENCE [LARGE SCALE GENOMIC DNA]</scope>
    <source>
        <strain evidence="3 4">UAMH 11012</strain>
    </source>
</reference>
<keyword evidence="1" id="KW-0812">Transmembrane</keyword>
<evidence type="ECO:0000259" key="2">
    <source>
        <dbReference type="Pfam" id="PF20237"/>
    </source>
</evidence>
<dbReference type="EMBL" id="FJOG01000023">
    <property type="protein sequence ID" value="CZR63284.1"/>
    <property type="molecule type" value="Genomic_DNA"/>
</dbReference>